<evidence type="ECO:0000256" key="5">
    <source>
        <dbReference type="RuleBase" id="RU362125"/>
    </source>
</evidence>
<feature type="compositionally biased region" description="Basic and acidic residues" evidence="6">
    <location>
        <begin position="1"/>
        <end position="31"/>
    </location>
</feature>
<feature type="region of interest" description="Disordered" evidence="6">
    <location>
        <begin position="1"/>
        <end position="34"/>
    </location>
</feature>
<protein>
    <submittedName>
        <fullName evidence="10">Acyl-CoA dehydrogenase family protein</fullName>
    </submittedName>
</protein>
<dbReference type="Gene3D" id="2.40.110.10">
    <property type="entry name" value="Butyryl-CoA Dehydrogenase, subunit A, domain 2"/>
    <property type="match status" value="1"/>
</dbReference>
<evidence type="ECO:0000259" key="8">
    <source>
        <dbReference type="Pfam" id="PF02770"/>
    </source>
</evidence>
<dbReference type="Pfam" id="PF02770">
    <property type="entry name" value="Acyl-CoA_dh_M"/>
    <property type="match status" value="1"/>
</dbReference>
<dbReference type="Gene3D" id="1.10.540.10">
    <property type="entry name" value="Acyl-CoA dehydrogenase/oxidase, N-terminal domain"/>
    <property type="match status" value="1"/>
</dbReference>
<keyword evidence="4 5" id="KW-0274">FAD</keyword>
<evidence type="ECO:0000313" key="11">
    <source>
        <dbReference type="Proteomes" id="UP001499841"/>
    </source>
</evidence>
<proteinExistence type="inferred from homology"/>
<organism evidence="10 11">
    <name type="scientific">Georgenia daeguensis</name>
    <dbReference type="NCBI Taxonomy" id="908355"/>
    <lineage>
        <taxon>Bacteria</taxon>
        <taxon>Bacillati</taxon>
        <taxon>Actinomycetota</taxon>
        <taxon>Actinomycetes</taxon>
        <taxon>Micrococcales</taxon>
        <taxon>Bogoriellaceae</taxon>
        <taxon>Georgenia</taxon>
    </lineage>
</organism>
<feature type="domain" description="Acyl-CoA dehydrogenase/oxidase N-terminal" evidence="9">
    <location>
        <begin position="84"/>
        <end position="174"/>
    </location>
</feature>
<dbReference type="InterPro" id="IPR006091">
    <property type="entry name" value="Acyl-CoA_Oxase/DH_mid-dom"/>
</dbReference>
<dbReference type="PANTHER" id="PTHR43884">
    <property type="entry name" value="ACYL-COA DEHYDROGENASE"/>
    <property type="match status" value="1"/>
</dbReference>
<dbReference type="PANTHER" id="PTHR43884:SF9">
    <property type="entry name" value="COMPLEX I ASSEMBLY FACTOR ACAD9, MITOCHONDRIAL"/>
    <property type="match status" value="1"/>
</dbReference>
<gene>
    <name evidence="10" type="ORF">GCM10022262_16450</name>
</gene>
<dbReference type="InterPro" id="IPR009075">
    <property type="entry name" value="AcylCo_DH/oxidase_C"/>
</dbReference>
<comment type="similarity">
    <text evidence="2 5">Belongs to the acyl-CoA dehydrogenase family.</text>
</comment>
<evidence type="ECO:0000256" key="2">
    <source>
        <dbReference type="ARBA" id="ARBA00009347"/>
    </source>
</evidence>
<dbReference type="Gene3D" id="1.20.140.10">
    <property type="entry name" value="Butyryl-CoA Dehydrogenase, subunit A, domain 3"/>
    <property type="match status" value="2"/>
</dbReference>
<feature type="domain" description="Acyl-CoA dehydrogenase/oxidase C-terminal" evidence="7">
    <location>
        <begin position="287"/>
        <end position="445"/>
    </location>
</feature>
<evidence type="ECO:0000259" key="9">
    <source>
        <dbReference type="Pfam" id="PF02771"/>
    </source>
</evidence>
<keyword evidence="11" id="KW-1185">Reference proteome</keyword>
<evidence type="ECO:0000256" key="4">
    <source>
        <dbReference type="ARBA" id="ARBA00022827"/>
    </source>
</evidence>
<dbReference type="Pfam" id="PF00441">
    <property type="entry name" value="Acyl-CoA_dh_1"/>
    <property type="match status" value="1"/>
</dbReference>
<dbReference type="InterPro" id="IPR009100">
    <property type="entry name" value="AcylCoA_DH/oxidase_NM_dom_sf"/>
</dbReference>
<keyword evidence="5" id="KW-0560">Oxidoreductase</keyword>
<dbReference type="EMBL" id="BAABBA010000006">
    <property type="protein sequence ID" value="GAA4287286.1"/>
    <property type="molecule type" value="Genomic_DNA"/>
</dbReference>
<keyword evidence="3 5" id="KW-0285">Flavoprotein</keyword>
<name>A0ABP8ETI3_9MICO</name>
<comment type="cofactor">
    <cofactor evidence="1 5">
        <name>FAD</name>
        <dbReference type="ChEBI" id="CHEBI:57692"/>
    </cofactor>
</comment>
<dbReference type="Pfam" id="PF02771">
    <property type="entry name" value="Acyl-CoA_dh_N"/>
    <property type="match status" value="1"/>
</dbReference>
<evidence type="ECO:0000256" key="6">
    <source>
        <dbReference type="SAM" id="MobiDB-lite"/>
    </source>
</evidence>
<dbReference type="SUPFAM" id="SSF56645">
    <property type="entry name" value="Acyl-CoA dehydrogenase NM domain-like"/>
    <property type="match status" value="1"/>
</dbReference>
<dbReference type="InterPro" id="IPR036250">
    <property type="entry name" value="AcylCo_DH-like_C"/>
</dbReference>
<comment type="caution">
    <text evidence="10">The sequence shown here is derived from an EMBL/GenBank/DDBJ whole genome shotgun (WGS) entry which is preliminary data.</text>
</comment>
<feature type="domain" description="Acyl-CoA oxidase/dehydrogenase middle" evidence="8">
    <location>
        <begin position="178"/>
        <end position="275"/>
    </location>
</feature>
<accession>A0ABP8ETI3</accession>
<dbReference type="RefSeq" id="WP_345039740.1">
    <property type="nucleotide sequence ID" value="NZ_BAABBA010000006.1"/>
</dbReference>
<dbReference type="InterPro" id="IPR046373">
    <property type="entry name" value="Acyl-CoA_Oxase/DH_mid-dom_sf"/>
</dbReference>
<dbReference type="SUPFAM" id="SSF47203">
    <property type="entry name" value="Acyl-CoA dehydrogenase C-terminal domain-like"/>
    <property type="match status" value="1"/>
</dbReference>
<evidence type="ECO:0000256" key="3">
    <source>
        <dbReference type="ARBA" id="ARBA00022630"/>
    </source>
</evidence>
<dbReference type="InterPro" id="IPR013786">
    <property type="entry name" value="AcylCoA_DH/ox_N"/>
</dbReference>
<sequence length="663" mass="71119">MTATRQSDDVRASGTHKVTEREARQVAEAARESGWTQPSFAKELYLGRFRPDLITPHPRPEPELAARGDAYLARLTEFLRTVDAQAIERDARIPDEVVAGLAAIGTFGIKIPAEYGGLGLGQVHYNRALVLIGTVNPSLGALISAHQSIGVPEPVKQFGTDAQKRAYLPRCAAGAISAFLLTEPDVGSDPARLHTTATPTEDGDYVLDGVKLWSTNGVVAELLVVMARVPASEGHRGGITAFVVEADTPGITVERRNAFMGLRGLENGVTRFDQVRVPGANVLGREGQGLKIALTTLNTGRLSIPALCVGASKWSLKIAREWAGARVQWGRPVGRHAAVAHKIAFMATATYAQEAVVELAGHLADAGRTDIRIEAALAKLFASERAWQVADELVQIRGGRGYETAESLAARGERAVPVEQVLRDLRINRIFEGSSEIMHLLIAREAVDAHLAVAGDIIDPDVDLAGKARAAGRAGAFYATWLPQLLTGPGMVPTSYAEHGPLATHLRFVERSSRKLARATFYGMARWQGGLEKRQGFLGRVVDIGAELFAMAAMCVRAQMQLEDDDAATGRAAVRLADAACRRSRLTVERLFDALWTNTDAADEVLAKEVLDGEHLWAEAGIIDLSEGTGPWIADATPGPARAADVSRRMLPSTRGASVPGRP</sequence>
<dbReference type="Proteomes" id="UP001499841">
    <property type="component" value="Unassembled WGS sequence"/>
</dbReference>
<evidence type="ECO:0000259" key="7">
    <source>
        <dbReference type="Pfam" id="PF00441"/>
    </source>
</evidence>
<evidence type="ECO:0000313" key="10">
    <source>
        <dbReference type="EMBL" id="GAA4287286.1"/>
    </source>
</evidence>
<reference evidence="11" key="1">
    <citation type="journal article" date="2019" name="Int. J. Syst. Evol. Microbiol.">
        <title>The Global Catalogue of Microorganisms (GCM) 10K type strain sequencing project: providing services to taxonomists for standard genome sequencing and annotation.</title>
        <authorList>
            <consortium name="The Broad Institute Genomics Platform"/>
            <consortium name="The Broad Institute Genome Sequencing Center for Infectious Disease"/>
            <person name="Wu L."/>
            <person name="Ma J."/>
        </authorList>
    </citation>
    <scope>NUCLEOTIDE SEQUENCE [LARGE SCALE GENOMIC DNA]</scope>
    <source>
        <strain evidence="11">JCM 17459</strain>
    </source>
</reference>
<evidence type="ECO:0000256" key="1">
    <source>
        <dbReference type="ARBA" id="ARBA00001974"/>
    </source>
</evidence>
<dbReference type="InterPro" id="IPR037069">
    <property type="entry name" value="AcylCoA_DH/ox_N_sf"/>
</dbReference>